<keyword evidence="1" id="KW-1133">Transmembrane helix</keyword>
<dbReference type="EMBL" id="CAEZWM010000101">
    <property type="protein sequence ID" value="CAB4659627.1"/>
    <property type="molecule type" value="Genomic_DNA"/>
</dbReference>
<keyword evidence="1" id="KW-0472">Membrane</keyword>
<reference evidence="2" key="1">
    <citation type="submission" date="2020-05" db="EMBL/GenBank/DDBJ databases">
        <authorList>
            <person name="Chiriac C."/>
            <person name="Salcher M."/>
            <person name="Ghai R."/>
            <person name="Kavagutti S V."/>
        </authorList>
    </citation>
    <scope>NUCLEOTIDE SEQUENCE</scope>
</reference>
<accession>A0A6J6LCC7</accession>
<dbReference type="AlphaFoldDB" id="A0A6J6LCC7"/>
<feature type="transmembrane region" description="Helical" evidence="1">
    <location>
        <begin position="89"/>
        <end position="107"/>
    </location>
</feature>
<name>A0A6J6LCC7_9ZZZZ</name>
<dbReference type="EMBL" id="CAFBLK010000076">
    <property type="protein sequence ID" value="CAB4864091.1"/>
    <property type="molecule type" value="Genomic_DNA"/>
</dbReference>
<keyword evidence="1" id="KW-0812">Transmembrane</keyword>
<evidence type="ECO:0000313" key="2">
    <source>
        <dbReference type="EMBL" id="CAB4659627.1"/>
    </source>
</evidence>
<evidence type="ECO:0000256" key="1">
    <source>
        <dbReference type="SAM" id="Phobius"/>
    </source>
</evidence>
<organism evidence="2">
    <name type="scientific">freshwater metagenome</name>
    <dbReference type="NCBI Taxonomy" id="449393"/>
    <lineage>
        <taxon>unclassified sequences</taxon>
        <taxon>metagenomes</taxon>
        <taxon>ecological metagenomes</taxon>
    </lineage>
</organism>
<gene>
    <name evidence="2" type="ORF">UFOPK2242_00885</name>
    <name evidence="3" type="ORF">UFOPK3317_00567</name>
</gene>
<evidence type="ECO:0000313" key="3">
    <source>
        <dbReference type="EMBL" id="CAB4864091.1"/>
    </source>
</evidence>
<proteinExistence type="predicted"/>
<feature type="transmembrane region" description="Helical" evidence="1">
    <location>
        <begin position="24"/>
        <end position="41"/>
    </location>
</feature>
<protein>
    <submittedName>
        <fullName evidence="2">Unannotated protein</fullName>
    </submittedName>
</protein>
<feature type="transmembrane region" description="Helical" evidence="1">
    <location>
        <begin position="47"/>
        <end position="68"/>
    </location>
</feature>
<sequence>MPVRPGGKAPEPNCGRAVLQDPRFLGLAALSIAISAGYSTTGSAGSVAVRIASFVVGAVCLVAFNAFLVMITLRHSTPSQEAMVRSRNALFALAAVFLALAVFGAVARGHERYCCAPKGRRCRGQRQGCLRQWRVLRRRSPRATWARWSEGPTCRINALVR</sequence>